<dbReference type="SUPFAM" id="SSF56112">
    <property type="entry name" value="Protein kinase-like (PK-like)"/>
    <property type="match status" value="1"/>
</dbReference>
<feature type="coiled-coil region" evidence="10">
    <location>
        <begin position="294"/>
        <end position="367"/>
    </location>
</feature>
<evidence type="ECO:0000256" key="5">
    <source>
        <dbReference type="ARBA" id="ARBA00022777"/>
    </source>
</evidence>
<dbReference type="Gene3D" id="1.10.510.10">
    <property type="entry name" value="Transferase(Phosphotransferase) domain 1"/>
    <property type="match status" value="1"/>
</dbReference>
<dbReference type="STRING" id="984487.A0A1E4SJP9"/>
<dbReference type="EC" id="2.7.11.1" evidence="1"/>
<evidence type="ECO:0000256" key="7">
    <source>
        <dbReference type="ARBA" id="ARBA00047899"/>
    </source>
</evidence>
<keyword evidence="6 9" id="KW-0067">ATP-binding</keyword>
<dbReference type="GO" id="GO:0005524">
    <property type="term" value="F:ATP binding"/>
    <property type="evidence" value="ECO:0007669"/>
    <property type="project" value="UniProtKB-UniRule"/>
</dbReference>
<feature type="binding site" evidence="9">
    <location>
        <position position="39"/>
    </location>
    <ligand>
        <name>ATP</name>
        <dbReference type="ChEBI" id="CHEBI:30616"/>
    </ligand>
</feature>
<dbReference type="SMART" id="SM00220">
    <property type="entry name" value="S_TKc"/>
    <property type="match status" value="1"/>
</dbReference>
<dbReference type="InterPro" id="IPR011009">
    <property type="entry name" value="Kinase-like_dom_sf"/>
</dbReference>
<evidence type="ECO:0000256" key="2">
    <source>
        <dbReference type="ARBA" id="ARBA00022527"/>
    </source>
</evidence>
<keyword evidence="4 9" id="KW-0547">Nucleotide-binding</keyword>
<dbReference type="AlphaFoldDB" id="A0A1E4SJP9"/>
<dbReference type="Gene3D" id="3.30.200.20">
    <property type="entry name" value="Phosphorylase Kinase, domain 1"/>
    <property type="match status" value="1"/>
</dbReference>
<dbReference type="InterPro" id="IPR008271">
    <property type="entry name" value="Ser/Thr_kinase_AS"/>
</dbReference>
<dbReference type="EMBL" id="KV453911">
    <property type="protein sequence ID" value="ODV79733.1"/>
    <property type="molecule type" value="Genomic_DNA"/>
</dbReference>
<keyword evidence="3" id="KW-0808">Transferase</keyword>
<accession>A0A1E4SJP9</accession>
<dbReference type="Pfam" id="PF00069">
    <property type="entry name" value="Pkinase"/>
    <property type="match status" value="1"/>
</dbReference>
<dbReference type="PROSITE" id="PS00107">
    <property type="entry name" value="PROTEIN_KINASE_ATP"/>
    <property type="match status" value="1"/>
</dbReference>
<keyword evidence="14" id="KW-1185">Reference proteome</keyword>
<evidence type="ECO:0000256" key="9">
    <source>
        <dbReference type="PROSITE-ProRule" id="PRU10141"/>
    </source>
</evidence>
<sequence>MASSNISDEYDALEVIGKGSFGTVRKVRQRSDGQLLVRKEIEYTSMNVHERNQLILELRILRELNHPNIVKYYRHDHIVESKCIHIYMEFCDGGDLAQVITNFRKNKEQVPEEFIWQVLVQTLLALHRCHYGIDAKKVNLFSSTSKDEPPIDSETVVIHRDIKPDNIFMLNDGKSIKLGDFGLAKMLTSQNDFAKTYVGTPYYMSPEVLVDNPYSPVCDIWSLGCVLYELCTLQPPFQAKTHLQLQAKIKRGVIPELPDTYSNQLCNIIRECITVDVNLRPSCYELLETLSIRFLRKEMELKEISANLNEFQKQLLTKNDELKKKENYLNTLDRKVLRQREELQEEYNNIQKKCNAQKKQLEDELVEEFELRKRAMDLEAKEVRLGYQREFKMVVEQEVQQRLKEYLNKQLMDIHRKKSDPTPPKAASTPPPPMGVATPQARTFLHEAPKPRGPRELVEEPLRRSPLKTRNDDFEYFKASPTRGVNNYKKRVTDELERLSLEKRHIPEYEEVYMRKHRHAP</sequence>
<evidence type="ECO:0000256" key="11">
    <source>
        <dbReference type="SAM" id="MobiDB-lite"/>
    </source>
</evidence>
<gene>
    <name evidence="13" type="ORF">CANTADRAFT_49843</name>
</gene>
<evidence type="ECO:0000256" key="8">
    <source>
        <dbReference type="ARBA" id="ARBA00048679"/>
    </source>
</evidence>
<dbReference type="GO" id="GO:0030447">
    <property type="term" value="P:filamentous growth"/>
    <property type="evidence" value="ECO:0007669"/>
    <property type="project" value="UniProtKB-ARBA"/>
</dbReference>
<dbReference type="RefSeq" id="XP_020064855.1">
    <property type="nucleotide sequence ID" value="XM_020209760.1"/>
</dbReference>
<proteinExistence type="predicted"/>
<evidence type="ECO:0000256" key="4">
    <source>
        <dbReference type="ARBA" id="ARBA00022741"/>
    </source>
</evidence>
<evidence type="ECO:0000256" key="6">
    <source>
        <dbReference type="ARBA" id="ARBA00022840"/>
    </source>
</evidence>
<organism evidence="13 14">
    <name type="scientific">Suhomyces tanzawaensis NRRL Y-17324</name>
    <dbReference type="NCBI Taxonomy" id="984487"/>
    <lineage>
        <taxon>Eukaryota</taxon>
        <taxon>Fungi</taxon>
        <taxon>Dikarya</taxon>
        <taxon>Ascomycota</taxon>
        <taxon>Saccharomycotina</taxon>
        <taxon>Pichiomycetes</taxon>
        <taxon>Debaryomycetaceae</taxon>
        <taxon>Suhomyces</taxon>
    </lineage>
</organism>
<dbReference type="GeneID" id="30983896"/>
<dbReference type="PROSITE" id="PS00108">
    <property type="entry name" value="PROTEIN_KINASE_ST"/>
    <property type="match status" value="1"/>
</dbReference>
<reference evidence="14" key="1">
    <citation type="submission" date="2016-05" db="EMBL/GenBank/DDBJ databases">
        <title>Comparative genomics of biotechnologically important yeasts.</title>
        <authorList>
            <consortium name="DOE Joint Genome Institute"/>
            <person name="Riley R."/>
            <person name="Haridas S."/>
            <person name="Wolfe K.H."/>
            <person name="Lopes M.R."/>
            <person name="Hittinger C.T."/>
            <person name="Goker M."/>
            <person name="Salamov A."/>
            <person name="Wisecaver J."/>
            <person name="Long T.M."/>
            <person name="Aerts A.L."/>
            <person name="Barry K."/>
            <person name="Choi C."/>
            <person name="Clum A."/>
            <person name="Coughlan A.Y."/>
            <person name="Deshpande S."/>
            <person name="Douglass A.P."/>
            <person name="Hanson S.J."/>
            <person name="Klenk H.-P."/>
            <person name="Labutti K."/>
            <person name="Lapidus A."/>
            <person name="Lindquist E."/>
            <person name="Lipzen A."/>
            <person name="Meier-Kolthoff J.P."/>
            <person name="Ohm R.A."/>
            <person name="Otillar R.P."/>
            <person name="Pangilinan J."/>
            <person name="Peng Y."/>
            <person name="Rokas A."/>
            <person name="Rosa C.A."/>
            <person name="Scheuner C."/>
            <person name="Sibirny A.A."/>
            <person name="Slot J.C."/>
            <person name="Stielow J.B."/>
            <person name="Sun H."/>
            <person name="Kurtzman C.P."/>
            <person name="Blackwell M."/>
            <person name="Grigoriev I.V."/>
            <person name="Jeffries T.W."/>
        </authorList>
    </citation>
    <scope>NUCLEOTIDE SEQUENCE [LARGE SCALE GENOMIC DNA]</scope>
    <source>
        <strain evidence="14">NRRL Y-17324</strain>
    </source>
</reference>
<feature type="compositionally biased region" description="Pro residues" evidence="11">
    <location>
        <begin position="421"/>
        <end position="434"/>
    </location>
</feature>
<name>A0A1E4SJP9_9ASCO</name>
<comment type="catalytic activity">
    <reaction evidence="7">
        <text>L-threonyl-[protein] + ATP = O-phospho-L-threonyl-[protein] + ADP + H(+)</text>
        <dbReference type="Rhea" id="RHEA:46608"/>
        <dbReference type="Rhea" id="RHEA-COMP:11060"/>
        <dbReference type="Rhea" id="RHEA-COMP:11605"/>
        <dbReference type="ChEBI" id="CHEBI:15378"/>
        <dbReference type="ChEBI" id="CHEBI:30013"/>
        <dbReference type="ChEBI" id="CHEBI:30616"/>
        <dbReference type="ChEBI" id="CHEBI:61977"/>
        <dbReference type="ChEBI" id="CHEBI:456216"/>
        <dbReference type="EC" id="2.7.11.1"/>
    </reaction>
</comment>
<keyword evidence="2" id="KW-0723">Serine/threonine-protein kinase</keyword>
<feature type="domain" description="Protein kinase" evidence="12">
    <location>
        <begin position="10"/>
        <end position="295"/>
    </location>
</feature>
<keyword evidence="10" id="KW-0175">Coiled coil</keyword>
<dbReference type="InterPro" id="IPR017441">
    <property type="entry name" value="Protein_kinase_ATP_BS"/>
</dbReference>
<protein>
    <recommendedName>
        <fullName evidence="1">non-specific serine/threonine protein kinase</fullName>
        <ecNumber evidence="1">2.7.11.1</ecNumber>
    </recommendedName>
</protein>
<evidence type="ECO:0000256" key="1">
    <source>
        <dbReference type="ARBA" id="ARBA00012513"/>
    </source>
</evidence>
<evidence type="ECO:0000259" key="12">
    <source>
        <dbReference type="PROSITE" id="PS50011"/>
    </source>
</evidence>
<dbReference type="Proteomes" id="UP000094285">
    <property type="component" value="Unassembled WGS sequence"/>
</dbReference>
<evidence type="ECO:0000256" key="3">
    <source>
        <dbReference type="ARBA" id="ARBA00022679"/>
    </source>
</evidence>
<dbReference type="InterPro" id="IPR000719">
    <property type="entry name" value="Prot_kinase_dom"/>
</dbReference>
<evidence type="ECO:0000313" key="13">
    <source>
        <dbReference type="EMBL" id="ODV79733.1"/>
    </source>
</evidence>
<dbReference type="InterPro" id="IPR051131">
    <property type="entry name" value="NEK_Ser/Thr_kinase_NIMA"/>
</dbReference>
<evidence type="ECO:0000313" key="14">
    <source>
        <dbReference type="Proteomes" id="UP000094285"/>
    </source>
</evidence>
<keyword evidence="5 13" id="KW-0418">Kinase</keyword>
<dbReference type="PANTHER" id="PTHR44899">
    <property type="entry name" value="CAMK FAMILY PROTEIN KINASE"/>
    <property type="match status" value="1"/>
</dbReference>
<feature type="region of interest" description="Disordered" evidence="11">
    <location>
        <begin position="415"/>
        <end position="438"/>
    </location>
</feature>
<evidence type="ECO:0000256" key="10">
    <source>
        <dbReference type="SAM" id="Coils"/>
    </source>
</evidence>
<dbReference type="GO" id="GO:0004674">
    <property type="term" value="F:protein serine/threonine kinase activity"/>
    <property type="evidence" value="ECO:0007669"/>
    <property type="project" value="UniProtKB-KW"/>
</dbReference>
<dbReference type="OrthoDB" id="10250725at2759"/>
<dbReference type="CDD" id="cd08217">
    <property type="entry name" value="STKc_Nek2"/>
    <property type="match status" value="1"/>
</dbReference>
<dbReference type="PANTHER" id="PTHR44899:SF10">
    <property type="entry name" value="NIMA-RELATED KINASE 2"/>
    <property type="match status" value="1"/>
</dbReference>
<comment type="catalytic activity">
    <reaction evidence="8">
        <text>L-seryl-[protein] + ATP = O-phospho-L-seryl-[protein] + ADP + H(+)</text>
        <dbReference type="Rhea" id="RHEA:17989"/>
        <dbReference type="Rhea" id="RHEA-COMP:9863"/>
        <dbReference type="Rhea" id="RHEA-COMP:11604"/>
        <dbReference type="ChEBI" id="CHEBI:15378"/>
        <dbReference type="ChEBI" id="CHEBI:29999"/>
        <dbReference type="ChEBI" id="CHEBI:30616"/>
        <dbReference type="ChEBI" id="CHEBI:83421"/>
        <dbReference type="ChEBI" id="CHEBI:456216"/>
        <dbReference type="EC" id="2.7.11.1"/>
    </reaction>
</comment>
<dbReference type="PROSITE" id="PS50011">
    <property type="entry name" value="PROTEIN_KINASE_DOM"/>
    <property type="match status" value="1"/>
</dbReference>